<dbReference type="GO" id="GO:0070681">
    <property type="term" value="P:glutaminyl-tRNAGln biosynthesis via transamidation"/>
    <property type="evidence" value="ECO:0007669"/>
    <property type="project" value="TreeGrafter"/>
</dbReference>
<evidence type="ECO:0000313" key="4">
    <source>
        <dbReference type="Proteomes" id="UP001445076"/>
    </source>
</evidence>
<evidence type="ECO:0008006" key="5">
    <source>
        <dbReference type="Google" id="ProtNLM"/>
    </source>
</evidence>
<dbReference type="PANTHER" id="PTHR15004:SF0">
    <property type="entry name" value="GLUTAMYL-TRNA(GLN) AMIDOTRANSFERASE SUBUNIT C, MITOCHONDRIAL"/>
    <property type="match status" value="1"/>
</dbReference>
<accession>A0AAW0WIP3</accession>
<keyword evidence="1" id="KW-0547">Nucleotide-binding</keyword>
<protein>
    <recommendedName>
        <fullName evidence="5">Glutamyl-tRNA(Gln) amidotransferase subunit C, mitochondrial</fullName>
    </recommendedName>
</protein>
<dbReference type="AlphaFoldDB" id="A0AAW0WIP3"/>
<organism evidence="3 4">
    <name type="scientific">Cherax quadricarinatus</name>
    <name type="common">Australian red claw crayfish</name>
    <dbReference type="NCBI Taxonomy" id="27406"/>
    <lineage>
        <taxon>Eukaryota</taxon>
        <taxon>Metazoa</taxon>
        <taxon>Ecdysozoa</taxon>
        <taxon>Arthropoda</taxon>
        <taxon>Crustacea</taxon>
        <taxon>Multicrustacea</taxon>
        <taxon>Malacostraca</taxon>
        <taxon>Eumalacostraca</taxon>
        <taxon>Eucarida</taxon>
        <taxon>Decapoda</taxon>
        <taxon>Pleocyemata</taxon>
        <taxon>Astacidea</taxon>
        <taxon>Parastacoidea</taxon>
        <taxon>Parastacidae</taxon>
        <taxon>Cherax</taxon>
    </lineage>
</organism>
<sequence>VLEIPEMEVACLRQGLLRYTWRKLSARINFSNVTSQPAFVTAKQERSKVPQHPVSPSINEDLPPKTEVDLQLVQRLEKLSLVDFVNKEGLTRLEAAIRSLPLAEDEVHSGDLSEELLACAQETLEDYFVVPPGNITYSEEKGYYRELDQGEEDI</sequence>
<keyword evidence="4" id="KW-1185">Reference proteome</keyword>
<reference evidence="3 4" key="1">
    <citation type="journal article" date="2024" name="BMC Genomics">
        <title>Genome assembly of redclaw crayfish (Cherax quadricarinatus) provides insights into its immune adaptation and hypoxia tolerance.</title>
        <authorList>
            <person name="Liu Z."/>
            <person name="Zheng J."/>
            <person name="Li H."/>
            <person name="Fang K."/>
            <person name="Wang S."/>
            <person name="He J."/>
            <person name="Zhou D."/>
            <person name="Weng S."/>
            <person name="Chi M."/>
            <person name="Gu Z."/>
            <person name="He J."/>
            <person name="Li F."/>
            <person name="Wang M."/>
        </authorList>
    </citation>
    <scope>NUCLEOTIDE SEQUENCE [LARGE SCALE GENOMIC DNA]</scope>
    <source>
        <strain evidence="3">ZL_2023a</strain>
    </source>
</reference>
<dbReference type="GO" id="GO:0006450">
    <property type="term" value="P:regulation of translational fidelity"/>
    <property type="evidence" value="ECO:0007669"/>
    <property type="project" value="InterPro"/>
</dbReference>
<dbReference type="InterPro" id="IPR036113">
    <property type="entry name" value="Asp/Glu-ADT_sf_sub_c"/>
</dbReference>
<dbReference type="GO" id="GO:0030956">
    <property type="term" value="C:glutamyl-tRNA(Gln) amidotransferase complex"/>
    <property type="evidence" value="ECO:0007669"/>
    <property type="project" value="TreeGrafter"/>
</dbReference>
<feature type="region of interest" description="Disordered" evidence="2">
    <location>
        <begin position="41"/>
        <end position="63"/>
    </location>
</feature>
<evidence type="ECO:0000256" key="1">
    <source>
        <dbReference type="ARBA" id="ARBA00022741"/>
    </source>
</evidence>
<name>A0AAW0WIP3_CHEQU</name>
<dbReference type="Proteomes" id="UP001445076">
    <property type="component" value="Unassembled WGS sequence"/>
</dbReference>
<evidence type="ECO:0000313" key="3">
    <source>
        <dbReference type="EMBL" id="KAK8731966.1"/>
    </source>
</evidence>
<dbReference type="PANTHER" id="PTHR15004">
    <property type="entry name" value="GLUTAMYL-TRNA(GLN) AMIDOTRANSFERASE SUBUNIT C, MITOCHONDRIAL"/>
    <property type="match status" value="1"/>
</dbReference>
<proteinExistence type="predicted"/>
<dbReference type="InterPro" id="IPR003837">
    <property type="entry name" value="GatC"/>
</dbReference>
<dbReference type="EMBL" id="JARKIK010000058">
    <property type="protein sequence ID" value="KAK8731966.1"/>
    <property type="molecule type" value="Genomic_DNA"/>
</dbReference>
<dbReference type="GO" id="GO:0032543">
    <property type="term" value="P:mitochondrial translation"/>
    <property type="evidence" value="ECO:0007669"/>
    <property type="project" value="TreeGrafter"/>
</dbReference>
<comment type="caution">
    <text evidence="3">The sequence shown here is derived from an EMBL/GenBank/DDBJ whole genome shotgun (WGS) entry which is preliminary data.</text>
</comment>
<feature type="non-terminal residue" evidence="3">
    <location>
        <position position="1"/>
    </location>
</feature>
<gene>
    <name evidence="3" type="ORF">OTU49_007117</name>
</gene>
<dbReference type="SUPFAM" id="SSF141000">
    <property type="entry name" value="Glu-tRNAGln amidotransferase C subunit"/>
    <property type="match status" value="1"/>
</dbReference>
<dbReference type="GO" id="GO:0000166">
    <property type="term" value="F:nucleotide binding"/>
    <property type="evidence" value="ECO:0007669"/>
    <property type="project" value="UniProtKB-KW"/>
</dbReference>
<evidence type="ECO:0000256" key="2">
    <source>
        <dbReference type="SAM" id="MobiDB-lite"/>
    </source>
</evidence>
<dbReference type="GO" id="GO:0005739">
    <property type="term" value="C:mitochondrion"/>
    <property type="evidence" value="ECO:0007669"/>
    <property type="project" value="TreeGrafter"/>
</dbReference>